<protein>
    <recommendedName>
        <fullName evidence="1">Pyridoxamine 5'-phosphate oxidase N-terminal domain-containing protein</fullName>
    </recommendedName>
</protein>
<accession>A0A7G9YHQ0</accession>
<dbReference type="AlphaFoldDB" id="A0A7G9YHQ0"/>
<organism evidence="2">
    <name type="scientific">Candidatus Methanogaster sp. ANME-2c ERB4</name>
    <dbReference type="NCBI Taxonomy" id="2759911"/>
    <lineage>
        <taxon>Archaea</taxon>
        <taxon>Methanobacteriati</taxon>
        <taxon>Methanobacteriota</taxon>
        <taxon>Stenosarchaea group</taxon>
        <taxon>Methanomicrobia</taxon>
        <taxon>Methanosarcinales</taxon>
        <taxon>ANME-2 cluster</taxon>
        <taxon>Candidatus Methanogasteraceae</taxon>
        <taxon>Candidatus Methanogaster</taxon>
    </lineage>
</organism>
<dbReference type="PANTHER" id="PTHR40660">
    <property type="entry name" value="5'-PHOSPHATE OXIDASE PUTATIVE DOMAIN-CONTAINING PROTEIN-RELATED"/>
    <property type="match status" value="1"/>
</dbReference>
<reference evidence="2" key="1">
    <citation type="submission" date="2020-06" db="EMBL/GenBank/DDBJ databases">
        <title>Unique genomic features of the anaerobic methanotrophic archaea.</title>
        <authorList>
            <person name="Chadwick G.L."/>
            <person name="Skennerton C.T."/>
            <person name="Laso-Perez R."/>
            <person name="Leu A.O."/>
            <person name="Speth D.R."/>
            <person name="Yu H."/>
            <person name="Morgan-Lang C."/>
            <person name="Hatzenpichler R."/>
            <person name="Goudeau D."/>
            <person name="Malmstrom R."/>
            <person name="Brazelton W.J."/>
            <person name="Woyke T."/>
            <person name="Hallam S.J."/>
            <person name="Tyson G.W."/>
            <person name="Wegener G."/>
            <person name="Boetius A."/>
            <person name="Orphan V."/>
        </authorList>
    </citation>
    <scope>NUCLEOTIDE SEQUENCE</scope>
</reference>
<evidence type="ECO:0000313" key="2">
    <source>
        <dbReference type="EMBL" id="QNO47534.1"/>
    </source>
</evidence>
<feature type="domain" description="Pyridoxamine 5'-phosphate oxidase N-terminal" evidence="1">
    <location>
        <begin position="5"/>
        <end position="122"/>
    </location>
</feature>
<dbReference type="EMBL" id="MT631265">
    <property type="protein sequence ID" value="QNO47534.1"/>
    <property type="molecule type" value="Genomic_DNA"/>
</dbReference>
<dbReference type="Pfam" id="PF01243">
    <property type="entry name" value="PNPOx_N"/>
    <property type="match status" value="1"/>
</dbReference>
<dbReference type="PANTHER" id="PTHR40660:SF1">
    <property type="entry name" value="5'-PHOSPHATE OXIDASE PUTATIVE DOMAIN-CONTAINING PROTEIN-RELATED"/>
    <property type="match status" value="1"/>
</dbReference>
<sequence length="127" mass="13439">MDKITGDVKKVLEKIQWGSVATASKDGVPNVSPKGSFKIVDEQTILFADIFSEHTRKNLMENPGVAIDIVDAETASGYQLKGTATLADSGHLFDAAKEELAGMGFPAPKNLVTVTVTEVYSVKPGGS</sequence>
<dbReference type="InterPro" id="IPR011576">
    <property type="entry name" value="Pyridox_Oxase_N"/>
</dbReference>
<gene>
    <name evidence="2" type="ORF">GGGHDLIA_00024</name>
</gene>
<dbReference type="Gene3D" id="2.30.110.10">
    <property type="entry name" value="Electron Transport, Fmn-binding Protein, Chain A"/>
    <property type="match status" value="1"/>
</dbReference>
<evidence type="ECO:0000259" key="1">
    <source>
        <dbReference type="Pfam" id="PF01243"/>
    </source>
</evidence>
<name>A0A7G9YHQ0_9EURY</name>
<dbReference type="InterPro" id="IPR012349">
    <property type="entry name" value="Split_barrel_FMN-bd"/>
</dbReference>
<proteinExistence type="predicted"/>
<dbReference type="SUPFAM" id="SSF50475">
    <property type="entry name" value="FMN-binding split barrel"/>
    <property type="match status" value="1"/>
</dbReference>